<evidence type="ECO:0000256" key="1">
    <source>
        <dbReference type="ARBA" id="ARBA00009981"/>
    </source>
</evidence>
<keyword evidence="3" id="KW-1185">Reference proteome</keyword>
<dbReference type="NCBIfam" id="TIGR01552">
    <property type="entry name" value="phd_fam"/>
    <property type="match status" value="1"/>
</dbReference>
<dbReference type="InterPro" id="IPR036165">
    <property type="entry name" value="YefM-like_sf"/>
</dbReference>
<comment type="similarity">
    <text evidence="1">Belongs to the phD/YefM antitoxin family.</text>
</comment>
<protein>
    <submittedName>
        <fullName evidence="2">Type II toxin-antitoxin system Phd/YefM family antitoxin</fullName>
    </submittedName>
</protein>
<name>A0ABW6F619_9ACTN</name>
<dbReference type="SUPFAM" id="SSF143120">
    <property type="entry name" value="YefM-like"/>
    <property type="match status" value="1"/>
</dbReference>
<dbReference type="RefSeq" id="WP_382775196.1">
    <property type="nucleotide sequence ID" value="NZ_JBHXKZ010000018.1"/>
</dbReference>
<sequence length="105" mass="11481">MTNRMVGIEEARKTLGDLANEVRYTGNTITLTRNGKPIAQLTPMEAVMAVGIRVAVPEYAVPEDWARTGEITELNGETVVVLLDDGHRQELPVDEATAITETEES</sequence>
<gene>
    <name evidence="2" type="ORF">ACFWOQ_21690</name>
</gene>
<comment type="caution">
    <text evidence="2">The sequence shown here is derived from an EMBL/GenBank/DDBJ whole genome shotgun (WGS) entry which is preliminary data.</text>
</comment>
<proteinExistence type="inferred from homology"/>
<reference evidence="2 3" key="1">
    <citation type="submission" date="2024-09" db="EMBL/GenBank/DDBJ databases">
        <title>The Natural Products Discovery Center: Release of the First 8490 Sequenced Strains for Exploring Actinobacteria Biosynthetic Diversity.</title>
        <authorList>
            <person name="Kalkreuter E."/>
            <person name="Kautsar S.A."/>
            <person name="Yang D."/>
            <person name="Bader C.D."/>
            <person name="Teijaro C.N."/>
            <person name="Fluegel L."/>
            <person name="Davis C.M."/>
            <person name="Simpson J.R."/>
            <person name="Lauterbach L."/>
            <person name="Steele A.D."/>
            <person name="Gui C."/>
            <person name="Meng S."/>
            <person name="Li G."/>
            <person name="Viehrig K."/>
            <person name="Ye F."/>
            <person name="Su P."/>
            <person name="Kiefer A.F."/>
            <person name="Nichols A."/>
            <person name="Cepeda A.J."/>
            <person name="Yan W."/>
            <person name="Fan B."/>
            <person name="Jiang Y."/>
            <person name="Adhikari A."/>
            <person name="Zheng C.-J."/>
            <person name="Schuster L."/>
            <person name="Cowan T.M."/>
            <person name="Smanski M.J."/>
            <person name="Chevrette M.G."/>
            <person name="De Carvalho L.P.S."/>
            <person name="Shen B."/>
        </authorList>
    </citation>
    <scope>NUCLEOTIDE SEQUENCE [LARGE SCALE GENOMIC DNA]</scope>
    <source>
        <strain evidence="2 3">NPDC058428</strain>
    </source>
</reference>
<dbReference type="EMBL" id="JBHXKZ010000018">
    <property type="protein sequence ID" value="MFD4825187.1"/>
    <property type="molecule type" value="Genomic_DNA"/>
</dbReference>
<dbReference type="Proteomes" id="UP001598352">
    <property type="component" value="Unassembled WGS sequence"/>
</dbReference>
<organism evidence="2 3">
    <name type="scientific">Streptomyces rubiginosohelvolus</name>
    <dbReference type="NCBI Taxonomy" id="67362"/>
    <lineage>
        <taxon>Bacteria</taxon>
        <taxon>Bacillati</taxon>
        <taxon>Actinomycetota</taxon>
        <taxon>Actinomycetes</taxon>
        <taxon>Kitasatosporales</taxon>
        <taxon>Streptomycetaceae</taxon>
        <taxon>Streptomyces</taxon>
    </lineage>
</organism>
<dbReference type="Gene3D" id="3.40.1620.10">
    <property type="entry name" value="YefM-like domain"/>
    <property type="match status" value="1"/>
</dbReference>
<evidence type="ECO:0000313" key="2">
    <source>
        <dbReference type="EMBL" id="MFD4825187.1"/>
    </source>
</evidence>
<accession>A0ABW6F619</accession>
<evidence type="ECO:0000313" key="3">
    <source>
        <dbReference type="Proteomes" id="UP001598352"/>
    </source>
</evidence>